<dbReference type="OrthoDB" id="691528at2759"/>
<accession>A0A067JJY3</accession>
<dbReference type="AlphaFoldDB" id="A0A067JJY3"/>
<proteinExistence type="predicted"/>
<keyword evidence="1" id="KW-0732">Signal</keyword>
<dbReference type="Pfam" id="PF12609">
    <property type="entry name" value="DUF3774"/>
    <property type="match status" value="1"/>
</dbReference>
<sequence length="82" mass="9410">MSWKSKAWAWAVLGSVAAMEELKDNKLCRLKSFQDRSPFPTFTKNSSEILESRRAAIANNEKLNPSAEEETLRIVMFLSCWN</sequence>
<evidence type="ECO:0000256" key="1">
    <source>
        <dbReference type="SAM" id="SignalP"/>
    </source>
</evidence>
<dbReference type="EMBL" id="KK915137">
    <property type="protein sequence ID" value="KDP24197.1"/>
    <property type="molecule type" value="Genomic_DNA"/>
</dbReference>
<protein>
    <submittedName>
        <fullName evidence="2">Uncharacterized protein</fullName>
    </submittedName>
</protein>
<dbReference type="Proteomes" id="UP000027138">
    <property type="component" value="Unassembled WGS sequence"/>
</dbReference>
<reference evidence="2 3" key="1">
    <citation type="journal article" date="2014" name="PLoS ONE">
        <title>Global Analysis of Gene Expression Profiles in Physic Nut (Jatropha curcas L.) Seedlings Exposed to Salt Stress.</title>
        <authorList>
            <person name="Zhang L."/>
            <person name="Zhang C."/>
            <person name="Wu P."/>
            <person name="Chen Y."/>
            <person name="Li M."/>
            <person name="Jiang H."/>
            <person name="Wu G."/>
        </authorList>
    </citation>
    <scope>NUCLEOTIDE SEQUENCE [LARGE SCALE GENOMIC DNA]</scope>
    <source>
        <strain evidence="3">cv. GZQX0401</strain>
        <tissue evidence="2">Young leaves</tissue>
    </source>
</reference>
<gene>
    <name evidence="2" type="ORF">JCGZ_25854</name>
</gene>
<feature type="chain" id="PRO_5001641977" evidence="1">
    <location>
        <begin position="19"/>
        <end position="82"/>
    </location>
</feature>
<organism evidence="2 3">
    <name type="scientific">Jatropha curcas</name>
    <name type="common">Barbados nut</name>
    <dbReference type="NCBI Taxonomy" id="180498"/>
    <lineage>
        <taxon>Eukaryota</taxon>
        <taxon>Viridiplantae</taxon>
        <taxon>Streptophyta</taxon>
        <taxon>Embryophyta</taxon>
        <taxon>Tracheophyta</taxon>
        <taxon>Spermatophyta</taxon>
        <taxon>Magnoliopsida</taxon>
        <taxon>eudicotyledons</taxon>
        <taxon>Gunneridae</taxon>
        <taxon>Pentapetalae</taxon>
        <taxon>rosids</taxon>
        <taxon>fabids</taxon>
        <taxon>Malpighiales</taxon>
        <taxon>Euphorbiaceae</taxon>
        <taxon>Crotonoideae</taxon>
        <taxon>Jatropheae</taxon>
        <taxon>Jatropha</taxon>
    </lineage>
</organism>
<name>A0A067JJY3_JATCU</name>
<dbReference type="InterPro" id="IPR022251">
    <property type="entry name" value="DUF3774_wound-induced"/>
</dbReference>
<evidence type="ECO:0000313" key="2">
    <source>
        <dbReference type="EMBL" id="KDP24197.1"/>
    </source>
</evidence>
<feature type="signal peptide" evidence="1">
    <location>
        <begin position="1"/>
        <end position="18"/>
    </location>
</feature>
<keyword evidence="3" id="KW-1185">Reference proteome</keyword>
<evidence type="ECO:0000313" key="3">
    <source>
        <dbReference type="Proteomes" id="UP000027138"/>
    </source>
</evidence>